<comment type="similarity">
    <text evidence="9">Belongs to the TatA/E family.</text>
</comment>
<comment type="function">
    <text evidence="9">Part of the twin-arginine translocation (Tat) system that transports large folded proteins containing a characteristic twin-arginine motif in their signal peptide across membranes. TatA could form the protein-conducting channel of the Tat system.</text>
</comment>
<keyword evidence="6 9" id="KW-1133">Transmembrane helix</keyword>
<dbReference type="RefSeq" id="WP_221042658.1">
    <property type="nucleotide sequence ID" value="NZ_AP024828.1"/>
</dbReference>
<keyword evidence="8 9" id="KW-0472">Membrane</keyword>
<dbReference type="NCBIfam" id="NF001854">
    <property type="entry name" value="PRK00575.1"/>
    <property type="match status" value="1"/>
</dbReference>
<evidence type="ECO:0000256" key="7">
    <source>
        <dbReference type="ARBA" id="ARBA00023010"/>
    </source>
</evidence>
<dbReference type="InterPro" id="IPR006312">
    <property type="entry name" value="TatA/E"/>
</dbReference>
<evidence type="ECO:0000313" key="11">
    <source>
        <dbReference type="EMBL" id="BCZ24118.1"/>
    </source>
</evidence>
<evidence type="ECO:0000256" key="6">
    <source>
        <dbReference type="ARBA" id="ARBA00022989"/>
    </source>
</evidence>
<dbReference type="HAMAP" id="MF_00236">
    <property type="entry name" value="TatA_E"/>
    <property type="match status" value="1"/>
</dbReference>
<reference evidence="11 12" key="1">
    <citation type="submission" date="2021-07" db="EMBL/GenBank/DDBJ databases">
        <title>Complete genome sequence of nontuberculous Mycobacterium sp. TY59.</title>
        <authorList>
            <person name="Fukushima K."/>
        </authorList>
    </citation>
    <scope>NUCLEOTIDE SEQUENCE [LARGE SCALE GENOMIC DNA]</scope>
    <source>
        <strain evidence="11 12">TY59</strain>
    </source>
</reference>
<evidence type="ECO:0000256" key="9">
    <source>
        <dbReference type="HAMAP-Rule" id="MF_00236"/>
    </source>
</evidence>
<dbReference type="InterPro" id="IPR003369">
    <property type="entry name" value="TatA/B/E"/>
</dbReference>
<dbReference type="PANTHER" id="PTHR42982">
    <property type="entry name" value="SEC-INDEPENDENT PROTEIN TRANSLOCASE PROTEIN TATA"/>
    <property type="match status" value="1"/>
</dbReference>
<feature type="compositionally biased region" description="Polar residues" evidence="10">
    <location>
        <begin position="56"/>
        <end position="75"/>
    </location>
</feature>
<proteinExistence type="inferred from homology"/>
<evidence type="ECO:0000256" key="8">
    <source>
        <dbReference type="ARBA" id="ARBA00023136"/>
    </source>
</evidence>
<accession>A0ABM7SUZ1</accession>
<dbReference type="PANTHER" id="PTHR42982:SF8">
    <property type="entry name" value="SEC-INDEPENDENT PROTEIN TRANSLOCASE PROTEIN TATA"/>
    <property type="match status" value="1"/>
</dbReference>
<dbReference type="NCBIfam" id="TIGR01411">
    <property type="entry name" value="tatAE"/>
    <property type="match status" value="1"/>
</dbReference>
<keyword evidence="7 9" id="KW-0811">Translocation</keyword>
<gene>
    <name evidence="9 11" type="primary">tatA</name>
    <name evidence="11" type="ORF">MTY59_39730</name>
</gene>
<dbReference type="EMBL" id="AP024828">
    <property type="protein sequence ID" value="BCZ24118.1"/>
    <property type="molecule type" value="Genomic_DNA"/>
</dbReference>
<dbReference type="Gene3D" id="1.20.5.3310">
    <property type="match status" value="1"/>
</dbReference>
<feature type="region of interest" description="Disordered" evidence="10">
    <location>
        <begin position="46"/>
        <end position="92"/>
    </location>
</feature>
<evidence type="ECO:0000313" key="12">
    <source>
        <dbReference type="Proteomes" id="UP000826012"/>
    </source>
</evidence>
<organism evidence="11 12">
    <name type="scientific">Mycobacterium senriense</name>
    <dbReference type="NCBI Taxonomy" id="2775496"/>
    <lineage>
        <taxon>Bacteria</taxon>
        <taxon>Bacillati</taxon>
        <taxon>Actinomycetota</taxon>
        <taxon>Actinomycetes</taxon>
        <taxon>Mycobacteriales</taxon>
        <taxon>Mycobacteriaceae</taxon>
        <taxon>Mycobacterium</taxon>
        <taxon>Mycobacterium avium complex (MAC)</taxon>
    </lineage>
</organism>
<name>A0ABM7SUZ1_9MYCO</name>
<evidence type="ECO:0000256" key="3">
    <source>
        <dbReference type="ARBA" id="ARBA00022475"/>
    </source>
</evidence>
<dbReference type="Proteomes" id="UP000826012">
    <property type="component" value="Chromosome"/>
</dbReference>
<keyword evidence="4 9" id="KW-0812">Transmembrane</keyword>
<reference evidence="11 12" key="2">
    <citation type="submission" date="2021-07" db="EMBL/GenBank/DDBJ databases">
        <authorList>
            <person name="Matsumoto Y."/>
            <person name="Motooka D."/>
            <person name="Nakamura S."/>
        </authorList>
    </citation>
    <scope>NUCLEOTIDE SEQUENCE [LARGE SCALE GENOMIC DNA]</scope>
    <source>
        <strain evidence="11 12">TY59</strain>
    </source>
</reference>
<evidence type="ECO:0000256" key="5">
    <source>
        <dbReference type="ARBA" id="ARBA00022927"/>
    </source>
</evidence>
<evidence type="ECO:0000256" key="1">
    <source>
        <dbReference type="ARBA" id="ARBA00004162"/>
    </source>
</evidence>
<keyword evidence="12" id="KW-1185">Reference proteome</keyword>
<evidence type="ECO:0000256" key="4">
    <source>
        <dbReference type="ARBA" id="ARBA00022692"/>
    </source>
</evidence>
<protein>
    <recommendedName>
        <fullName evidence="9">Sec-independent protein translocase protein TatA</fullName>
    </recommendedName>
</protein>
<keyword evidence="2 9" id="KW-0813">Transport</keyword>
<evidence type="ECO:0000256" key="2">
    <source>
        <dbReference type="ARBA" id="ARBA00022448"/>
    </source>
</evidence>
<feature type="transmembrane region" description="Helical" evidence="9">
    <location>
        <begin position="6"/>
        <end position="22"/>
    </location>
</feature>
<comment type="subcellular location">
    <subcellularLocation>
        <location evidence="1 9">Cell membrane</location>
        <topology evidence="1 9">Single-pass membrane protein</topology>
    </subcellularLocation>
</comment>
<comment type="subunit">
    <text evidence="9">The Tat system comprises two distinct complexes: a TatABC complex, containing multiple copies of TatA, TatB and TatC subunits, and a separate TatA complex, containing only TatA subunits. Substrates initially bind to the TatABC complex, which probably triggers association of the separate TatA complex to form the active translocon.</text>
</comment>
<dbReference type="Pfam" id="PF02416">
    <property type="entry name" value="TatA_B_E"/>
    <property type="match status" value="1"/>
</dbReference>
<evidence type="ECO:0000256" key="10">
    <source>
        <dbReference type="SAM" id="MobiDB-lite"/>
    </source>
</evidence>
<sequence length="92" mass="9856">MGSLSPWHWAILAVVVILLFGAKKLPDAARSLGKSMRIFKSELREMQTENKAETSALGTQGEASSANPTPVQSQRVDAPTPSEQGHSEARPA</sequence>
<keyword evidence="5 9" id="KW-0653">Protein transport</keyword>
<keyword evidence="3 9" id="KW-1003">Cell membrane</keyword>